<organism evidence="1 2">
    <name type="scientific">Halogeometricum pleomorphic virus 1</name>
    <dbReference type="NCBI Taxonomy" id="1156722"/>
    <lineage>
        <taxon>Viruses</taxon>
        <taxon>Monodnaviria</taxon>
        <taxon>Trapavirae</taxon>
        <taxon>Saleviricota</taxon>
        <taxon>Huolimaviricetes</taxon>
        <taxon>Haloruvirales</taxon>
        <taxon>Pleolipoviridae</taxon>
        <taxon>Betapleolipovirus</taxon>
        <taxon>Betapleolipovirus halogeometrici</taxon>
        <taxon>Betapleolipovirus HGPV1</taxon>
    </lineage>
</organism>
<proteinExistence type="predicted"/>
<sequence>MNQICQECGADVTMEVSWNHWGVESLYFECSECGRSGRCKLEPDLSQFRDTSEEQSKQVYTGEKGQK</sequence>
<keyword evidence="2" id="KW-1185">Reference proteome</keyword>
<dbReference type="RefSeq" id="YP_005454305.1">
    <property type="nucleotide sequence ID" value="NC_017090.1"/>
</dbReference>
<gene>
    <name evidence="1" type="primary">ORF11</name>
</gene>
<protein>
    <submittedName>
        <fullName evidence="1">ORF11</fullName>
    </submittedName>
</protein>
<accession>H9ABR2</accession>
<dbReference type="KEGG" id="vg:11948298"/>
<dbReference type="EMBL" id="JN882267">
    <property type="protein sequence ID" value="AFD04032.1"/>
    <property type="molecule type" value="Genomic_DNA"/>
</dbReference>
<dbReference type="Proteomes" id="UP000007570">
    <property type="component" value="Segment"/>
</dbReference>
<dbReference type="GeneID" id="11948298"/>
<name>H9ABR2_9VIRU</name>
<reference evidence="1 2" key="1">
    <citation type="journal article" date="2012" name="Nucleic Acids Res.">
        <title>Related haloarchaeal pleomorphic viruses contain different genome types.</title>
        <authorList>
            <person name="Sencilo A."/>
            <person name="Paulin L."/>
            <person name="Kellner S."/>
            <person name="Helm M."/>
            <person name="Roine E."/>
        </authorList>
    </citation>
    <scope>NUCLEOTIDE SEQUENCE [LARGE SCALE GENOMIC DNA]</scope>
</reference>
<evidence type="ECO:0000313" key="2">
    <source>
        <dbReference type="Proteomes" id="UP000007570"/>
    </source>
</evidence>
<evidence type="ECO:0000313" key="1">
    <source>
        <dbReference type="EMBL" id="AFD04032.1"/>
    </source>
</evidence>